<feature type="compositionally biased region" description="Low complexity" evidence="1">
    <location>
        <begin position="108"/>
        <end position="122"/>
    </location>
</feature>
<feature type="compositionally biased region" description="Low complexity" evidence="1">
    <location>
        <begin position="68"/>
        <end position="78"/>
    </location>
</feature>
<proteinExistence type="predicted"/>
<keyword evidence="5" id="KW-1185">Reference proteome</keyword>
<dbReference type="Pfam" id="PF25871">
    <property type="entry name" value="HTH_76"/>
    <property type="match status" value="1"/>
</dbReference>
<dbReference type="AlphaFoldDB" id="A0A164NS43"/>
<dbReference type="InterPro" id="IPR058841">
    <property type="entry name" value="HTH_76"/>
</dbReference>
<dbReference type="STRING" id="1314777.A0A164NS43"/>
<feature type="region of interest" description="Disordered" evidence="1">
    <location>
        <begin position="65"/>
        <end position="85"/>
    </location>
</feature>
<protein>
    <submittedName>
        <fullName evidence="4">Uncharacterized protein</fullName>
    </submittedName>
</protein>
<dbReference type="PANTHER" id="PTHR36855:SF1">
    <property type="entry name" value="PEROXISOME MEMBRANE ANCHOR PROTEIN PEX14P N-TERMINAL DOMAIN-CONTAINING PROTEIN"/>
    <property type="match status" value="1"/>
</dbReference>
<evidence type="ECO:0000256" key="1">
    <source>
        <dbReference type="SAM" id="MobiDB-lite"/>
    </source>
</evidence>
<evidence type="ECO:0000259" key="3">
    <source>
        <dbReference type="Pfam" id="PF25871"/>
    </source>
</evidence>
<dbReference type="InterPro" id="IPR040554">
    <property type="entry name" value="KPWE_PEX14_dom"/>
</dbReference>
<dbReference type="Proteomes" id="UP000076722">
    <property type="component" value="Unassembled WGS sequence"/>
</dbReference>
<evidence type="ECO:0000313" key="4">
    <source>
        <dbReference type="EMBL" id="KZS87985.1"/>
    </source>
</evidence>
<organism evidence="4 5">
    <name type="scientific">Sistotremastrum niveocremeum HHB9708</name>
    <dbReference type="NCBI Taxonomy" id="1314777"/>
    <lineage>
        <taxon>Eukaryota</taxon>
        <taxon>Fungi</taxon>
        <taxon>Dikarya</taxon>
        <taxon>Basidiomycota</taxon>
        <taxon>Agaricomycotina</taxon>
        <taxon>Agaricomycetes</taxon>
        <taxon>Sistotremastrales</taxon>
        <taxon>Sistotremastraceae</taxon>
        <taxon>Sertulicium</taxon>
        <taxon>Sertulicium niveocremeum</taxon>
    </lineage>
</organism>
<name>A0A164NS43_9AGAM</name>
<reference evidence="4 5" key="1">
    <citation type="journal article" date="2016" name="Mol. Biol. Evol.">
        <title>Comparative Genomics of Early-Diverging Mushroom-Forming Fungi Provides Insights into the Origins of Lignocellulose Decay Capabilities.</title>
        <authorList>
            <person name="Nagy L.G."/>
            <person name="Riley R."/>
            <person name="Tritt A."/>
            <person name="Adam C."/>
            <person name="Daum C."/>
            <person name="Floudas D."/>
            <person name="Sun H."/>
            <person name="Yadav J.S."/>
            <person name="Pangilinan J."/>
            <person name="Larsson K.H."/>
            <person name="Matsuura K."/>
            <person name="Barry K."/>
            <person name="Labutti K."/>
            <person name="Kuo R."/>
            <person name="Ohm R.A."/>
            <person name="Bhattacharya S.S."/>
            <person name="Shirouzu T."/>
            <person name="Yoshinaga Y."/>
            <person name="Martin F.M."/>
            <person name="Grigoriev I.V."/>
            <person name="Hibbett D.S."/>
        </authorList>
    </citation>
    <scope>NUCLEOTIDE SEQUENCE [LARGE SCALE GENOMIC DNA]</scope>
    <source>
        <strain evidence="4 5">HHB9708</strain>
    </source>
</reference>
<gene>
    <name evidence="4" type="ORF">SISNIDRAFT_460243</name>
</gene>
<dbReference type="PANTHER" id="PTHR36855">
    <property type="entry name" value="CHROMOSOME 10, WHOLE GENOME SHOTGUN SEQUENCE"/>
    <property type="match status" value="1"/>
</dbReference>
<dbReference type="OrthoDB" id="9936937at2759"/>
<sequence>MESSTDVLRQFHEYPFSTDNVFQEGLKSVLAAEGTADEQEEIIGRAKAYYFSQISGQELSWEAIKAASNPSSNPPSSSEEQRPLTLAELTNLIQTGQTHLIPNNKLLPSGTSVSSESPSPSSAGLRKKPWETV</sequence>
<evidence type="ECO:0000259" key="2">
    <source>
        <dbReference type="Pfam" id="PF17733"/>
    </source>
</evidence>
<dbReference type="Pfam" id="PF17733">
    <property type="entry name" value="KPWE_dom"/>
    <property type="match status" value="1"/>
</dbReference>
<feature type="domain" description="Peroxisomal membrane protein PEX14-like KPWE" evidence="2">
    <location>
        <begin position="81"/>
        <end position="132"/>
    </location>
</feature>
<evidence type="ECO:0000313" key="5">
    <source>
        <dbReference type="Proteomes" id="UP000076722"/>
    </source>
</evidence>
<accession>A0A164NS43</accession>
<feature type="domain" description="PEX14-like helix-turn-helix" evidence="3">
    <location>
        <begin position="6"/>
        <end position="67"/>
    </location>
</feature>
<feature type="region of interest" description="Disordered" evidence="1">
    <location>
        <begin position="99"/>
        <end position="133"/>
    </location>
</feature>
<dbReference type="EMBL" id="KV419441">
    <property type="protein sequence ID" value="KZS87985.1"/>
    <property type="molecule type" value="Genomic_DNA"/>
</dbReference>